<evidence type="ECO:0000256" key="7">
    <source>
        <dbReference type="SAM" id="SignalP"/>
    </source>
</evidence>
<evidence type="ECO:0000256" key="4">
    <source>
        <dbReference type="ARBA" id="ARBA00022912"/>
    </source>
</evidence>
<dbReference type="PROSITE" id="PS00383">
    <property type="entry name" value="TYR_PHOSPHATASE_1"/>
    <property type="match status" value="1"/>
</dbReference>
<dbReference type="InterPro" id="IPR000242">
    <property type="entry name" value="PTP_cat"/>
</dbReference>
<feature type="transmembrane region" description="Helical" evidence="6">
    <location>
        <begin position="442"/>
        <end position="463"/>
    </location>
</feature>
<keyword evidence="6" id="KW-1133">Transmembrane helix</keyword>
<feature type="domain" description="Tyrosine specific protein phosphatases" evidence="9">
    <location>
        <begin position="711"/>
        <end position="785"/>
    </location>
</feature>
<dbReference type="InterPro" id="IPR016130">
    <property type="entry name" value="Tyr_Pase_AS"/>
</dbReference>
<evidence type="ECO:0000313" key="11">
    <source>
        <dbReference type="Proteomes" id="UP000828390"/>
    </source>
</evidence>
<reference evidence="10" key="1">
    <citation type="journal article" date="2019" name="bioRxiv">
        <title>The Genome of the Zebra Mussel, Dreissena polymorpha: A Resource for Invasive Species Research.</title>
        <authorList>
            <person name="McCartney M.A."/>
            <person name="Auch B."/>
            <person name="Kono T."/>
            <person name="Mallez S."/>
            <person name="Zhang Y."/>
            <person name="Obille A."/>
            <person name="Becker A."/>
            <person name="Abrahante J.E."/>
            <person name="Garbe J."/>
            <person name="Badalamenti J.P."/>
            <person name="Herman A."/>
            <person name="Mangelson H."/>
            <person name="Liachko I."/>
            <person name="Sullivan S."/>
            <person name="Sone E.D."/>
            <person name="Koren S."/>
            <person name="Silverstein K.A.T."/>
            <person name="Beckman K.B."/>
            <person name="Gohl D.M."/>
        </authorList>
    </citation>
    <scope>NUCLEOTIDE SEQUENCE</scope>
    <source>
        <strain evidence="10">Duluth1</strain>
        <tissue evidence="10">Whole animal</tissue>
    </source>
</reference>
<organism evidence="10 11">
    <name type="scientific">Dreissena polymorpha</name>
    <name type="common">Zebra mussel</name>
    <name type="synonym">Mytilus polymorpha</name>
    <dbReference type="NCBI Taxonomy" id="45954"/>
    <lineage>
        <taxon>Eukaryota</taxon>
        <taxon>Metazoa</taxon>
        <taxon>Spiralia</taxon>
        <taxon>Lophotrochozoa</taxon>
        <taxon>Mollusca</taxon>
        <taxon>Bivalvia</taxon>
        <taxon>Autobranchia</taxon>
        <taxon>Heteroconchia</taxon>
        <taxon>Euheterodonta</taxon>
        <taxon>Imparidentia</taxon>
        <taxon>Neoheterodontei</taxon>
        <taxon>Myida</taxon>
        <taxon>Dreissenoidea</taxon>
        <taxon>Dreissenidae</taxon>
        <taxon>Dreissena</taxon>
    </lineage>
</organism>
<sequence>MYTKERIYLFVLGFVLRACICAGEIKISLQGATLSKNESEWDDWVIGKTIDGRTGAPNVCQCCAAIKRPTWLQINMTQTYFVTRVVLQGRTDEAFHQLRDITMFGGNADSHMVEIQATDMSNTIRTYDISPPQTMHQIRVVGQGPDYMTICEIEVYRQEDCMIGTYGPNCEQRCHCLDGPCDTITGTCGAGCQGGWRGAACNKSCDNGWYGQGCLTQCGQCLNNATCNKTSGVCPDGCAAGYNGSLCKKKCDDGFHGLGCQNKCGNCQNKVPCNTVSGLCPGECESGYNGTMCKDACDNGWYGQGCLTQCGQCLNNATCNKTNGMCPDGCAAGYKGPLCVHECENERYGLACEQICGNCKNKVPCNKLSGVCPGACGPGYNGTMCIKACDVGFFGDNCSAACGKCNGVCHHIDGICSQGCEQGFAGDLCMTQLNQSELTGPAVGGSVGGIVVIAIIIVSIIAIRRKRSTPTKRHQFDDILVAIQNDKDSMYANTGSPDEDGLYYNSEPLHRERKRTEIRLIAVDKLQEFVRDNYQNEKLFHQEFDKIPYGLQHPTIVASAATGKNRYKEMYAYDHSRVILRRIADEPTSDYINACHVDGYTEEKKYIASQGPVNPMVGDFWRMVWEQDVCIIVMATKLVEEGKMKCLKYWGESKPIIHGTFAVTLSEEKDYSCYTIRTITLHEKDKPHISRNVTQFHYTTWPDKNVPTSSTSLVQFWRKISCQKRTAKQPWLIHCSAGVGRTGTFIAMDYLYDQGKETGNIDIPQCVTNLRAQRVNMVQTASQYRYLYKLMLEMLVLPSQPVTTEQLSGDNMGLKEQYLDLSTEESLFPDDNTYKSATTNENQSKNRSMDILAADNYRPYLSSHIPHTTDYINAVIMPSFKLSTRFIITQAPLEHSFVDFCRLICEKEIELIISFDESMSEEENCLPGENETKSISGIRLTGVSCESKDGPEFYTRSFDLNLKQKTHRFSQIVYTGWSQTMELPQSPRSFMDLLRHVRNVTRSEAPILVQCLNGADKSGLFVVIWTLLEHVEIDCEVSIPRVVRHLRLRRKQIIPTFEQFKFCADCIALDDANTYANVQKVSS</sequence>
<keyword evidence="3" id="KW-0378">Hydrolase</keyword>
<dbReference type="Proteomes" id="UP000828390">
    <property type="component" value="Unassembled WGS sequence"/>
</dbReference>
<feature type="domain" description="Tyrosine-protein phosphatase" evidence="8">
    <location>
        <begin position="814"/>
        <end position="1070"/>
    </location>
</feature>
<feature type="signal peptide" evidence="7">
    <location>
        <begin position="1"/>
        <end position="21"/>
    </location>
</feature>
<dbReference type="Pfam" id="PF00102">
    <property type="entry name" value="Y_phosphatase"/>
    <property type="match status" value="2"/>
</dbReference>
<dbReference type="CDD" id="cd00047">
    <property type="entry name" value="PTPc"/>
    <property type="match status" value="2"/>
</dbReference>
<dbReference type="Gene3D" id="2.60.120.260">
    <property type="entry name" value="Galactose-binding domain-like"/>
    <property type="match status" value="1"/>
</dbReference>
<dbReference type="SMART" id="SM00181">
    <property type="entry name" value="EGF"/>
    <property type="match status" value="5"/>
</dbReference>
<keyword evidence="7" id="KW-0732">Signal</keyword>
<dbReference type="EMBL" id="JAIWYP010000014">
    <property type="protein sequence ID" value="KAH3707069.1"/>
    <property type="molecule type" value="Genomic_DNA"/>
</dbReference>
<name>A0A9D3YZ09_DREPO</name>
<evidence type="ECO:0000259" key="9">
    <source>
        <dbReference type="PROSITE" id="PS50056"/>
    </source>
</evidence>
<feature type="chain" id="PRO_5038867318" description="protein-tyrosine-phosphatase" evidence="7">
    <location>
        <begin position="22"/>
        <end position="1083"/>
    </location>
</feature>
<proteinExistence type="inferred from homology"/>
<accession>A0A9D3YZ09</accession>
<evidence type="ECO:0000256" key="6">
    <source>
        <dbReference type="SAM" id="Phobius"/>
    </source>
</evidence>
<dbReference type="SUPFAM" id="SSF52799">
    <property type="entry name" value="(Phosphotyrosine protein) phosphatases II"/>
    <property type="match status" value="2"/>
</dbReference>
<evidence type="ECO:0000256" key="5">
    <source>
        <dbReference type="ARBA" id="ARBA00051722"/>
    </source>
</evidence>
<feature type="domain" description="Tyrosine-protein phosphatase" evidence="8">
    <location>
        <begin position="564"/>
        <end position="794"/>
    </location>
</feature>
<dbReference type="EC" id="3.1.3.48" evidence="2"/>
<keyword evidence="6" id="KW-0472">Membrane</keyword>
<comment type="catalytic activity">
    <reaction evidence="5">
        <text>O-phospho-L-tyrosyl-[protein] + H2O = L-tyrosyl-[protein] + phosphate</text>
        <dbReference type="Rhea" id="RHEA:10684"/>
        <dbReference type="Rhea" id="RHEA-COMP:10136"/>
        <dbReference type="Rhea" id="RHEA-COMP:20101"/>
        <dbReference type="ChEBI" id="CHEBI:15377"/>
        <dbReference type="ChEBI" id="CHEBI:43474"/>
        <dbReference type="ChEBI" id="CHEBI:46858"/>
        <dbReference type="ChEBI" id="CHEBI:61978"/>
        <dbReference type="EC" id="3.1.3.48"/>
    </reaction>
</comment>
<dbReference type="InterPro" id="IPR008979">
    <property type="entry name" value="Galactose-bd-like_sf"/>
</dbReference>
<evidence type="ECO:0000256" key="2">
    <source>
        <dbReference type="ARBA" id="ARBA00013064"/>
    </source>
</evidence>
<dbReference type="SMART" id="SM00404">
    <property type="entry name" value="PTPc_motif"/>
    <property type="match status" value="2"/>
</dbReference>
<feature type="domain" description="Tyrosine specific protein phosphatases" evidence="9">
    <location>
        <begin position="988"/>
        <end position="1061"/>
    </location>
</feature>
<evidence type="ECO:0000256" key="1">
    <source>
        <dbReference type="ARBA" id="ARBA00009580"/>
    </source>
</evidence>
<dbReference type="AlphaFoldDB" id="A0A9D3YZ09"/>
<dbReference type="SMART" id="SM00194">
    <property type="entry name" value="PTPc"/>
    <property type="match status" value="2"/>
</dbReference>
<dbReference type="Gene3D" id="3.90.190.10">
    <property type="entry name" value="Protein tyrosine phosphatase superfamily"/>
    <property type="match status" value="2"/>
</dbReference>
<dbReference type="Gene3D" id="2.170.300.10">
    <property type="entry name" value="Tie2 ligand-binding domain superfamily"/>
    <property type="match status" value="2"/>
</dbReference>
<dbReference type="GO" id="GO:0004725">
    <property type="term" value="F:protein tyrosine phosphatase activity"/>
    <property type="evidence" value="ECO:0007669"/>
    <property type="project" value="UniProtKB-EC"/>
</dbReference>
<comment type="similarity">
    <text evidence="1">Belongs to the protein-tyrosine phosphatase family.</text>
</comment>
<reference evidence="10" key="2">
    <citation type="submission" date="2020-11" db="EMBL/GenBank/DDBJ databases">
        <authorList>
            <person name="McCartney M.A."/>
            <person name="Auch B."/>
            <person name="Kono T."/>
            <person name="Mallez S."/>
            <person name="Becker A."/>
            <person name="Gohl D.M."/>
            <person name="Silverstein K.A.T."/>
            <person name="Koren S."/>
            <person name="Bechman K.B."/>
            <person name="Herman A."/>
            <person name="Abrahante J.E."/>
            <person name="Garbe J."/>
        </authorList>
    </citation>
    <scope>NUCLEOTIDE SEQUENCE</scope>
    <source>
        <strain evidence="10">Duluth1</strain>
        <tissue evidence="10">Whole animal</tissue>
    </source>
</reference>
<comment type="caution">
    <text evidence="10">The sequence shown here is derived from an EMBL/GenBank/DDBJ whole genome shotgun (WGS) entry which is preliminary data.</text>
</comment>
<evidence type="ECO:0000256" key="3">
    <source>
        <dbReference type="ARBA" id="ARBA00022801"/>
    </source>
</evidence>
<protein>
    <recommendedName>
        <fullName evidence="2">protein-tyrosine-phosphatase</fullName>
        <ecNumber evidence="2">3.1.3.48</ecNumber>
    </recommendedName>
</protein>
<dbReference type="PANTHER" id="PTHR19134">
    <property type="entry name" value="RECEPTOR-TYPE TYROSINE-PROTEIN PHOSPHATASE"/>
    <property type="match status" value="1"/>
</dbReference>
<keyword evidence="11" id="KW-1185">Reference proteome</keyword>
<keyword evidence="6" id="KW-0812">Transmembrane</keyword>
<dbReference type="InterPro" id="IPR000742">
    <property type="entry name" value="EGF"/>
</dbReference>
<dbReference type="PRINTS" id="PR00700">
    <property type="entry name" value="PRTYPHPHTASE"/>
</dbReference>
<dbReference type="FunFam" id="3.90.190.10:FF:000102">
    <property type="entry name" value="Receptor-type tyrosine-protein phosphatase"/>
    <property type="match status" value="1"/>
</dbReference>
<dbReference type="InterPro" id="IPR003595">
    <property type="entry name" value="Tyr_Pase_cat"/>
</dbReference>
<dbReference type="InterPro" id="IPR000387">
    <property type="entry name" value="Tyr_Pase_dom"/>
</dbReference>
<evidence type="ECO:0000313" key="10">
    <source>
        <dbReference type="EMBL" id="KAH3707069.1"/>
    </source>
</evidence>
<gene>
    <name evidence="10" type="ORF">DPMN_066464</name>
</gene>
<dbReference type="InterPro" id="IPR029021">
    <property type="entry name" value="Prot-tyrosine_phosphatase-like"/>
</dbReference>
<keyword evidence="4" id="KW-0904">Protein phosphatase</keyword>
<dbReference type="SUPFAM" id="SSF49785">
    <property type="entry name" value="Galactose-binding domain-like"/>
    <property type="match status" value="1"/>
</dbReference>
<dbReference type="PROSITE" id="PS50056">
    <property type="entry name" value="TYR_PHOSPHATASE_2"/>
    <property type="match status" value="2"/>
</dbReference>
<dbReference type="PANTHER" id="PTHR19134:SF562">
    <property type="entry name" value="PROTEIN-TYROSINE-PHOSPHATASE"/>
    <property type="match status" value="1"/>
</dbReference>
<evidence type="ECO:0000259" key="8">
    <source>
        <dbReference type="PROSITE" id="PS50055"/>
    </source>
</evidence>
<dbReference type="PROSITE" id="PS50055">
    <property type="entry name" value="TYR_PHOSPHATASE_PTP"/>
    <property type="match status" value="2"/>
</dbReference>
<dbReference type="InterPro" id="IPR050348">
    <property type="entry name" value="Protein-Tyr_Phosphatase"/>
</dbReference>